<name>A0A1M7H2P5_9FLAO</name>
<dbReference type="RefSeq" id="WP_073206222.1">
    <property type="nucleotide sequence ID" value="NZ_FRCL01000003.1"/>
</dbReference>
<organism evidence="1 2">
    <name type="scientific">Flavobacterium xinjiangense</name>
    <dbReference type="NCBI Taxonomy" id="178356"/>
    <lineage>
        <taxon>Bacteria</taxon>
        <taxon>Pseudomonadati</taxon>
        <taxon>Bacteroidota</taxon>
        <taxon>Flavobacteriia</taxon>
        <taxon>Flavobacteriales</taxon>
        <taxon>Flavobacteriaceae</taxon>
        <taxon>Flavobacterium</taxon>
    </lineage>
</organism>
<accession>A0A1M7H2P5</accession>
<sequence>MKLFDFLKLSDEEQFKVTWNKGVYVDLYLKDNIAIILYTVNDFYVEIYYERNTTERLYKKTFKQGELLDKYLDRIKAEITSIL</sequence>
<gene>
    <name evidence="1" type="ORF">SAMN05216269_103141</name>
</gene>
<dbReference type="OrthoDB" id="961510at2"/>
<proteinExistence type="predicted"/>
<evidence type="ECO:0000313" key="2">
    <source>
        <dbReference type="Proteomes" id="UP000184092"/>
    </source>
</evidence>
<dbReference type="Proteomes" id="UP000184092">
    <property type="component" value="Unassembled WGS sequence"/>
</dbReference>
<dbReference type="EMBL" id="FRCL01000003">
    <property type="protein sequence ID" value="SHM22801.1"/>
    <property type="molecule type" value="Genomic_DNA"/>
</dbReference>
<dbReference type="AlphaFoldDB" id="A0A1M7H2P5"/>
<protein>
    <submittedName>
        <fullName evidence="1">Uncharacterized protein</fullName>
    </submittedName>
</protein>
<evidence type="ECO:0000313" key="1">
    <source>
        <dbReference type="EMBL" id="SHM22801.1"/>
    </source>
</evidence>
<keyword evidence="2" id="KW-1185">Reference proteome</keyword>
<dbReference type="STRING" id="178356.SAMN05216269_103141"/>
<reference evidence="2" key="1">
    <citation type="submission" date="2016-11" db="EMBL/GenBank/DDBJ databases">
        <authorList>
            <person name="Varghese N."/>
            <person name="Submissions S."/>
        </authorList>
    </citation>
    <scope>NUCLEOTIDE SEQUENCE [LARGE SCALE GENOMIC DNA]</scope>
    <source>
        <strain evidence="2">CGMCC 1.2749</strain>
    </source>
</reference>